<evidence type="ECO:0000256" key="2">
    <source>
        <dbReference type="ARBA" id="ARBA00022676"/>
    </source>
</evidence>
<gene>
    <name evidence="5" type="ORF">A2637_04015</name>
</gene>
<reference evidence="5 6" key="1">
    <citation type="journal article" date="2016" name="Nat. Commun.">
        <title>Thousands of microbial genomes shed light on interconnected biogeochemical processes in an aquifer system.</title>
        <authorList>
            <person name="Anantharaman K."/>
            <person name="Brown C.T."/>
            <person name="Hug L.A."/>
            <person name="Sharon I."/>
            <person name="Castelle C.J."/>
            <person name="Probst A.J."/>
            <person name="Thomas B.C."/>
            <person name="Singh A."/>
            <person name="Wilkins M.J."/>
            <person name="Karaoz U."/>
            <person name="Brodie E.L."/>
            <person name="Williams K.H."/>
            <person name="Hubbard S.S."/>
            <person name="Banfield J.F."/>
        </authorList>
    </citation>
    <scope>NUCLEOTIDE SEQUENCE [LARGE SCALE GENOMIC DNA]</scope>
</reference>
<dbReference type="InterPro" id="IPR001173">
    <property type="entry name" value="Glyco_trans_2-like"/>
</dbReference>
<evidence type="ECO:0000259" key="4">
    <source>
        <dbReference type="Pfam" id="PF00535"/>
    </source>
</evidence>
<dbReference type="GO" id="GO:0009247">
    <property type="term" value="P:glycolipid biosynthetic process"/>
    <property type="evidence" value="ECO:0007669"/>
    <property type="project" value="TreeGrafter"/>
</dbReference>
<dbReference type="SUPFAM" id="SSF53448">
    <property type="entry name" value="Nucleotide-diphospho-sugar transferases"/>
    <property type="match status" value="1"/>
</dbReference>
<dbReference type="InterPro" id="IPR029044">
    <property type="entry name" value="Nucleotide-diphossugar_trans"/>
</dbReference>
<dbReference type="PANTHER" id="PTHR43398">
    <property type="entry name" value="DOLICHOL-PHOSPHATE MANNOSYLTRANSFERASE SUBUNIT 1"/>
    <property type="match status" value="1"/>
</dbReference>
<accession>A0A1F6THU1</accession>
<evidence type="ECO:0000256" key="1">
    <source>
        <dbReference type="ARBA" id="ARBA00006739"/>
    </source>
</evidence>
<organism evidence="5 6">
    <name type="scientific">Candidatus Muproteobacteria bacterium RIFCSPHIGHO2_01_FULL_65_16</name>
    <dbReference type="NCBI Taxonomy" id="1817764"/>
    <lineage>
        <taxon>Bacteria</taxon>
        <taxon>Pseudomonadati</taxon>
        <taxon>Pseudomonadota</taxon>
        <taxon>Candidatus Muproteobacteria</taxon>
    </lineage>
</organism>
<proteinExistence type="inferred from homology"/>
<dbReference type="EMBL" id="MFSY01000114">
    <property type="protein sequence ID" value="OGI44692.1"/>
    <property type="molecule type" value="Genomic_DNA"/>
</dbReference>
<protein>
    <recommendedName>
        <fullName evidence="4">Glycosyltransferase 2-like domain-containing protein</fullName>
    </recommendedName>
</protein>
<evidence type="ECO:0000256" key="3">
    <source>
        <dbReference type="ARBA" id="ARBA00022679"/>
    </source>
</evidence>
<dbReference type="STRING" id="1817764.A2637_04015"/>
<dbReference type="PANTHER" id="PTHR43398:SF1">
    <property type="entry name" value="DOLICHOL-PHOSPHATE MANNOSYLTRANSFERASE SUBUNIT 1"/>
    <property type="match status" value="1"/>
</dbReference>
<dbReference type="Proteomes" id="UP000179360">
    <property type="component" value="Unassembled WGS sequence"/>
</dbReference>
<evidence type="ECO:0000313" key="6">
    <source>
        <dbReference type="Proteomes" id="UP000179360"/>
    </source>
</evidence>
<dbReference type="AlphaFoldDB" id="A0A1F6THU1"/>
<dbReference type="Gene3D" id="3.90.550.10">
    <property type="entry name" value="Spore Coat Polysaccharide Biosynthesis Protein SpsA, Chain A"/>
    <property type="match status" value="1"/>
</dbReference>
<comment type="similarity">
    <text evidence="1">Belongs to the glycosyltransferase 2 family.</text>
</comment>
<comment type="caution">
    <text evidence="5">The sequence shown here is derived from an EMBL/GenBank/DDBJ whole genome shotgun (WGS) entry which is preliminary data.</text>
</comment>
<evidence type="ECO:0000313" key="5">
    <source>
        <dbReference type="EMBL" id="OGI44692.1"/>
    </source>
</evidence>
<dbReference type="Pfam" id="PF00535">
    <property type="entry name" value="Glycos_transf_2"/>
    <property type="match status" value="1"/>
</dbReference>
<dbReference type="InterPro" id="IPR039528">
    <property type="entry name" value="DPM1-like"/>
</dbReference>
<sequence length="246" mass="27937">MPELTVVIPAYRERENVVPLLAALEQSLRGVDWEAIFVVDDGFDGTEELVRERAQQDRRVRCLHRIGRRGLASACVEGMLASSAPYLAVMDADLQHDEALLPRMLATIQGGTADVVVASRYMAGASMGELAPERVRISRLASWMSRLLSRHLTDPMSGFFILRRSFLERVMRHLYGRGFKILLDLVAAARGDVRIEELPYRMRSRRHGESKLGARVIAEYFMMLMYHLLRRLGRRVSAESDSEPRP</sequence>
<keyword evidence="3" id="KW-0808">Transferase</keyword>
<dbReference type="GO" id="GO:0004582">
    <property type="term" value="F:dolichyl-phosphate beta-D-mannosyltransferase activity"/>
    <property type="evidence" value="ECO:0007669"/>
    <property type="project" value="InterPro"/>
</dbReference>
<dbReference type="GO" id="GO:0016020">
    <property type="term" value="C:membrane"/>
    <property type="evidence" value="ECO:0007669"/>
    <property type="project" value="GOC"/>
</dbReference>
<feature type="domain" description="Glycosyltransferase 2-like" evidence="4">
    <location>
        <begin position="5"/>
        <end position="169"/>
    </location>
</feature>
<dbReference type="CDD" id="cd06442">
    <property type="entry name" value="DPM1_like"/>
    <property type="match status" value="1"/>
</dbReference>
<name>A0A1F6THU1_9PROT</name>
<keyword evidence="2" id="KW-0328">Glycosyltransferase</keyword>